<dbReference type="GO" id="GO:0009626">
    <property type="term" value="P:plant-type hypersensitive response"/>
    <property type="evidence" value="ECO:0007669"/>
    <property type="project" value="UniProtKB-ARBA"/>
</dbReference>
<dbReference type="SMART" id="SM00369">
    <property type="entry name" value="LRR_TYP"/>
    <property type="match status" value="4"/>
</dbReference>
<feature type="domain" description="NB-ARC" evidence="8">
    <location>
        <begin position="209"/>
        <end position="362"/>
    </location>
</feature>
<evidence type="ECO:0000256" key="1">
    <source>
        <dbReference type="ARBA" id="ARBA00008894"/>
    </source>
</evidence>
<protein>
    <submittedName>
        <fullName evidence="12">Uncharacterized protein</fullName>
    </submittedName>
</protein>
<organism evidence="12 13">
    <name type="scientific">Eleusine coracana subsp. coracana</name>
    <dbReference type="NCBI Taxonomy" id="191504"/>
    <lineage>
        <taxon>Eukaryota</taxon>
        <taxon>Viridiplantae</taxon>
        <taxon>Streptophyta</taxon>
        <taxon>Embryophyta</taxon>
        <taxon>Tracheophyta</taxon>
        <taxon>Spermatophyta</taxon>
        <taxon>Magnoliopsida</taxon>
        <taxon>Liliopsida</taxon>
        <taxon>Poales</taxon>
        <taxon>Poaceae</taxon>
        <taxon>PACMAD clade</taxon>
        <taxon>Chloridoideae</taxon>
        <taxon>Cynodonteae</taxon>
        <taxon>Eleusininae</taxon>
        <taxon>Eleusine</taxon>
    </lineage>
</organism>
<feature type="domain" description="Disease resistance N-terminal" evidence="9">
    <location>
        <begin position="19"/>
        <end position="85"/>
    </location>
</feature>
<comment type="similarity">
    <text evidence="1">Belongs to the disease resistance NB-LRR family.</text>
</comment>
<dbReference type="CDD" id="cd14798">
    <property type="entry name" value="RX-CC_like"/>
    <property type="match status" value="1"/>
</dbReference>
<dbReference type="FunFam" id="1.10.10.10:FF:000322">
    <property type="entry name" value="Probable disease resistance protein At1g63360"/>
    <property type="match status" value="1"/>
</dbReference>
<evidence type="ECO:0000256" key="5">
    <source>
        <dbReference type="ARBA" id="ARBA00022821"/>
    </source>
</evidence>
<evidence type="ECO:0000256" key="4">
    <source>
        <dbReference type="ARBA" id="ARBA00022741"/>
    </source>
</evidence>
<evidence type="ECO:0000259" key="8">
    <source>
        <dbReference type="Pfam" id="PF00931"/>
    </source>
</evidence>
<accession>A0AAV5CDK0</accession>
<dbReference type="PRINTS" id="PR00364">
    <property type="entry name" value="DISEASERSIST"/>
</dbReference>
<dbReference type="Pfam" id="PF23598">
    <property type="entry name" value="LRR_14"/>
    <property type="match status" value="1"/>
</dbReference>
<dbReference type="GO" id="GO:0002758">
    <property type="term" value="P:innate immune response-activating signaling pathway"/>
    <property type="evidence" value="ECO:0007669"/>
    <property type="project" value="UniProtKB-ARBA"/>
</dbReference>
<dbReference type="GO" id="GO:0042742">
    <property type="term" value="P:defense response to bacterium"/>
    <property type="evidence" value="ECO:0007669"/>
    <property type="project" value="UniProtKB-ARBA"/>
</dbReference>
<dbReference type="Gene3D" id="3.80.10.10">
    <property type="entry name" value="Ribonuclease Inhibitor"/>
    <property type="match status" value="1"/>
</dbReference>
<dbReference type="InterPro" id="IPR038005">
    <property type="entry name" value="RX-like_CC"/>
</dbReference>
<dbReference type="Pfam" id="PF00931">
    <property type="entry name" value="NB-ARC"/>
    <property type="match status" value="1"/>
</dbReference>
<dbReference type="GO" id="GO:0005524">
    <property type="term" value="F:ATP binding"/>
    <property type="evidence" value="ECO:0007669"/>
    <property type="project" value="UniProtKB-KW"/>
</dbReference>
<comment type="caution">
    <text evidence="12">The sequence shown here is derived from an EMBL/GenBank/DDBJ whole genome shotgun (WGS) entry which is preliminary data.</text>
</comment>
<name>A0AAV5CDK0_ELECO</name>
<feature type="domain" description="Disease resistance R13L4/SHOC-2-like LRR" evidence="11">
    <location>
        <begin position="566"/>
        <end position="868"/>
    </location>
</feature>
<evidence type="ECO:0000313" key="13">
    <source>
        <dbReference type="Proteomes" id="UP001054889"/>
    </source>
</evidence>
<dbReference type="PANTHER" id="PTHR36766:SF36">
    <property type="entry name" value="AAA+ ATPASE DOMAIN-CONTAINING PROTEIN"/>
    <property type="match status" value="1"/>
</dbReference>
<dbReference type="InterPro" id="IPR002182">
    <property type="entry name" value="NB-ARC"/>
</dbReference>
<dbReference type="AlphaFoldDB" id="A0AAV5CDK0"/>
<evidence type="ECO:0000256" key="3">
    <source>
        <dbReference type="ARBA" id="ARBA00022737"/>
    </source>
</evidence>
<dbReference type="Gene3D" id="1.20.5.4130">
    <property type="match status" value="1"/>
</dbReference>
<proteinExistence type="inferred from homology"/>
<dbReference type="Gene3D" id="3.40.50.300">
    <property type="entry name" value="P-loop containing nucleotide triphosphate hydrolases"/>
    <property type="match status" value="1"/>
</dbReference>
<dbReference type="GO" id="GO:0043531">
    <property type="term" value="F:ADP binding"/>
    <property type="evidence" value="ECO:0007669"/>
    <property type="project" value="InterPro"/>
</dbReference>
<evidence type="ECO:0000256" key="6">
    <source>
        <dbReference type="ARBA" id="ARBA00022840"/>
    </source>
</evidence>
<feature type="domain" description="Disease resistance protein winged helix" evidence="10">
    <location>
        <begin position="451"/>
        <end position="519"/>
    </location>
</feature>
<evidence type="ECO:0000313" key="12">
    <source>
        <dbReference type="EMBL" id="GJM96240.1"/>
    </source>
</evidence>
<dbReference type="InterPro" id="IPR041118">
    <property type="entry name" value="Rx_N"/>
</dbReference>
<reference evidence="12" key="2">
    <citation type="submission" date="2021-12" db="EMBL/GenBank/DDBJ databases">
        <title>Resequencing data analysis of finger millet.</title>
        <authorList>
            <person name="Hatakeyama M."/>
            <person name="Aluri S."/>
            <person name="Balachadran M.T."/>
            <person name="Sivarajan S.R."/>
            <person name="Poveda L."/>
            <person name="Shimizu-Inatsugi R."/>
            <person name="Schlapbach R."/>
            <person name="Sreeman S.M."/>
            <person name="Shimizu K.K."/>
        </authorList>
    </citation>
    <scope>NUCLEOTIDE SEQUENCE</scope>
</reference>
<dbReference type="SUPFAM" id="SSF52540">
    <property type="entry name" value="P-loop containing nucleoside triphosphate hydrolases"/>
    <property type="match status" value="1"/>
</dbReference>
<keyword evidence="5" id="KW-0611">Plant defense</keyword>
<keyword evidence="7" id="KW-0175">Coiled coil</keyword>
<keyword evidence="2" id="KW-0433">Leucine-rich repeat</keyword>
<evidence type="ECO:0000259" key="10">
    <source>
        <dbReference type="Pfam" id="PF23559"/>
    </source>
</evidence>
<dbReference type="Pfam" id="PF18052">
    <property type="entry name" value="Rx_N"/>
    <property type="match status" value="1"/>
</dbReference>
<dbReference type="PANTHER" id="PTHR36766">
    <property type="entry name" value="PLANT BROAD-SPECTRUM MILDEW RESISTANCE PROTEIN RPW8"/>
    <property type="match status" value="1"/>
</dbReference>
<keyword evidence="4" id="KW-0547">Nucleotide-binding</keyword>
<dbReference type="InterPro" id="IPR058922">
    <property type="entry name" value="WHD_DRP"/>
</dbReference>
<dbReference type="SUPFAM" id="SSF52058">
    <property type="entry name" value="L domain-like"/>
    <property type="match status" value="1"/>
</dbReference>
<evidence type="ECO:0000256" key="7">
    <source>
        <dbReference type="ARBA" id="ARBA00023054"/>
    </source>
</evidence>
<dbReference type="Gene3D" id="1.10.10.10">
    <property type="entry name" value="Winged helix-like DNA-binding domain superfamily/Winged helix DNA-binding domain"/>
    <property type="match status" value="1"/>
</dbReference>
<reference evidence="12" key="1">
    <citation type="journal article" date="2018" name="DNA Res.">
        <title>Multiple hybrid de novo genome assembly of finger millet, an orphan allotetraploid crop.</title>
        <authorList>
            <person name="Hatakeyama M."/>
            <person name="Aluri S."/>
            <person name="Balachadran M.T."/>
            <person name="Sivarajan S.R."/>
            <person name="Patrignani A."/>
            <person name="Gruter S."/>
            <person name="Poveda L."/>
            <person name="Shimizu-Inatsugi R."/>
            <person name="Baeten J."/>
            <person name="Francoijs K.J."/>
            <person name="Nataraja K.N."/>
            <person name="Reddy Y.A.N."/>
            <person name="Phadnis S."/>
            <person name="Ravikumar R.L."/>
            <person name="Schlapbach R."/>
            <person name="Sreeman S.M."/>
            <person name="Shimizu K.K."/>
        </authorList>
    </citation>
    <scope>NUCLEOTIDE SEQUENCE</scope>
</reference>
<keyword evidence="3" id="KW-0677">Repeat</keyword>
<sequence length="1067" mass="120716">MAAVLGAFASKLAFIMMGMAKEKVEMLLGVPGEITKLQTTMGDLSRILADADRTRIQGSATEGWVRELKDAMYDADDILDLCQIMECGEDPTTTTAATPKTISRRWNIQKFFCFRHPVVAHEIGKKIQALNKRLLDISERSSRFGFLIQQINSSSGHSTNTAATSSLLHCNRMTGPSIIKSAIVGEKIEQDTKKIVDLLLVKVDTRVEENTVVAAAITGAGGIGKTTLARMVYNNTSVAEHFDKMIWLSVTKEVSEIGMMQRVIAAFGASYDGLAGDIALMENVLKMLVRQKKFLLVMDDVWTEKVWNDLLRVPLNGGASGSRVLVTTRDEKVACRMNAHHLHRIDKLEAEDGWILLKKQVVLSENDEYEVDTLKDIGMKILKRCDGLPLAIKVLGGYLLHISRTRHAWNDVCNHFAWSTPIIDENIHNAVVLSYEELPSHLKQCFVFCSLFPRDEIIRSGDIVQLWIAEGYINSMSPKLPEDLGLEYYRELVSRNLLETKNWSFQSESTMHDVIRSFAQHMTKDEGLHVSEGEGQHDANVVSKLRHLSISNMAVEWDTLQKQISLRTLMVFRSTIAELKNLCKNLSCLRVLYLDNVHLVELPDSIYHLKHLRFLSLSCTSISMIPQVVGDLKFLQGIELVGCKSITQLPNSILKLRKLRLLNIRGSNITSVPRGFGNLEDLVILAGFPFDSDGMGDWCSLEELGPLSKLKILDIIGIERTSSGAMAARAKLHSKQHLTELTLKFVNILRDNGELEDNNTEEDKEQIEEVFGNLCPPTCLEKLVVKGYFGSGLPQWIRTISAFECLRRLILEDYACCKQLPDELGQLPSLEYFWVERAPSIQYIGHNLLLPSNRKGGAFPKLTRLGFEDMLGWTEWDWEPHIPAMKFLEDLLIDNCKLQHLPPGLAHHAGRLRHLDFRNFQHLVAVENFPSLVELKTIDNPRLERISNCPSLRNIIIFRCPRMKLLEDLPSLRTIGWQDYDAKTLPEYLKEAKLNKLNVHCSISLFKLICLQDDTSEWGKIRHVQQLMAGGFESPGHGLTGYMRYTKEPYSFYYSLDEEEEKVAVEE</sequence>
<evidence type="ECO:0000256" key="2">
    <source>
        <dbReference type="ARBA" id="ARBA00022614"/>
    </source>
</evidence>
<dbReference type="InterPro" id="IPR055414">
    <property type="entry name" value="LRR_R13L4/SHOC2-like"/>
</dbReference>
<dbReference type="EMBL" id="BQKI01000006">
    <property type="protein sequence ID" value="GJM96240.1"/>
    <property type="molecule type" value="Genomic_DNA"/>
</dbReference>
<keyword evidence="6" id="KW-0067">ATP-binding</keyword>
<evidence type="ECO:0000259" key="11">
    <source>
        <dbReference type="Pfam" id="PF23598"/>
    </source>
</evidence>
<evidence type="ECO:0000259" key="9">
    <source>
        <dbReference type="Pfam" id="PF18052"/>
    </source>
</evidence>
<dbReference type="Pfam" id="PF23559">
    <property type="entry name" value="WHD_DRP"/>
    <property type="match status" value="1"/>
</dbReference>
<dbReference type="InterPro" id="IPR003591">
    <property type="entry name" value="Leu-rich_rpt_typical-subtyp"/>
</dbReference>
<gene>
    <name evidence="12" type="primary">ga13058</name>
    <name evidence="12" type="ORF">PR202_ga13058</name>
</gene>
<dbReference type="InterPro" id="IPR027417">
    <property type="entry name" value="P-loop_NTPase"/>
</dbReference>
<dbReference type="Proteomes" id="UP001054889">
    <property type="component" value="Unassembled WGS sequence"/>
</dbReference>
<keyword evidence="13" id="KW-1185">Reference proteome</keyword>
<dbReference type="InterPro" id="IPR032675">
    <property type="entry name" value="LRR_dom_sf"/>
</dbReference>
<dbReference type="InterPro" id="IPR036388">
    <property type="entry name" value="WH-like_DNA-bd_sf"/>
</dbReference>